<dbReference type="Gene3D" id="3.40.50.11350">
    <property type="match status" value="1"/>
</dbReference>
<dbReference type="PANTHER" id="PTHR13398:SF0">
    <property type="entry name" value="GDP-FUCOSE PROTEIN O-FUCOSYLTRANSFERASE 2"/>
    <property type="match status" value="1"/>
</dbReference>
<protein>
    <recommendedName>
        <fullName evidence="5">Peptide-O-fucosyltransferase</fullName>
    </recommendedName>
</protein>
<evidence type="ECO:0000256" key="3">
    <source>
        <dbReference type="ARBA" id="ARBA00023277"/>
    </source>
</evidence>
<name>E4YCP0_OIKDI</name>
<accession>E4YCP0</accession>
<dbReference type="EMBL" id="FN654408">
    <property type="protein sequence ID" value="CBY33307.1"/>
    <property type="molecule type" value="Genomic_DNA"/>
</dbReference>
<dbReference type="PANTHER" id="PTHR13398">
    <property type="entry name" value="GDP-FUCOSE PROTEIN O-FUCOSYLTRANSFERASE 2"/>
    <property type="match status" value="1"/>
</dbReference>
<evidence type="ECO:0008006" key="5">
    <source>
        <dbReference type="Google" id="ProtNLM"/>
    </source>
</evidence>
<dbReference type="Proteomes" id="UP000011014">
    <property type="component" value="Unassembled WGS sequence"/>
</dbReference>
<keyword evidence="3" id="KW-0119">Carbohydrate metabolism</keyword>
<keyword evidence="1" id="KW-0808">Transferase</keyword>
<dbReference type="AlphaFoldDB" id="E4YCP0"/>
<reference evidence="4" key="1">
    <citation type="journal article" date="2010" name="Science">
        <title>Plasticity of animal genome architecture unmasked by rapid evolution of a pelagic tunicate.</title>
        <authorList>
            <person name="Denoeud F."/>
            <person name="Henriet S."/>
            <person name="Mungpakdee S."/>
            <person name="Aury J.M."/>
            <person name="Da Silva C."/>
            <person name="Brinkmann H."/>
            <person name="Mikhaleva J."/>
            <person name="Olsen L.C."/>
            <person name="Jubin C."/>
            <person name="Canestro C."/>
            <person name="Bouquet J.M."/>
            <person name="Danks G."/>
            <person name="Poulain J."/>
            <person name="Campsteijn C."/>
            <person name="Adamski M."/>
            <person name="Cross I."/>
            <person name="Yadetie F."/>
            <person name="Muffato M."/>
            <person name="Louis A."/>
            <person name="Butcher S."/>
            <person name="Tsagkogeorga G."/>
            <person name="Konrad A."/>
            <person name="Singh S."/>
            <person name="Jensen M.F."/>
            <person name="Cong E.H."/>
            <person name="Eikeseth-Otteraa H."/>
            <person name="Noel B."/>
            <person name="Anthouard V."/>
            <person name="Porcel B.M."/>
            <person name="Kachouri-Lafond R."/>
            <person name="Nishino A."/>
            <person name="Ugolini M."/>
            <person name="Chourrout P."/>
            <person name="Nishida H."/>
            <person name="Aasland R."/>
            <person name="Huzurbazar S."/>
            <person name="Westhof E."/>
            <person name="Delsuc F."/>
            <person name="Lehrach H."/>
            <person name="Reinhardt R."/>
            <person name="Weissenbach J."/>
            <person name="Roy S.W."/>
            <person name="Artiguenave F."/>
            <person name="Postlethwait J.H."/>
            <person name="Manak J.R."/>
            <person name="Thompson E.M."/>
            <person name="Jaillon O."/>
            <person name="Du Pasquier L."/>
            <person name="Boudinot P."/>
            <person name="Liberles D.A."/>
            <person name="Volff J.N."/>
            <person name="Philippe H."/>
            <person name="Lenhard B."/>
            <person name="Roest Crollius H."/>
            <person name="Wincker P."/>
            <person name="Chourrout D."/>
        </authorList>
    </citation>
    <scope>NUCLEOTIDE SEQUENCE [LARGE SCALE GENOMIC DNA]</scope>
</reference>
<organism evidence="4">
    <name type="scientific">Oikopleura dioica</name>
    <name type="common">Tunicate</name>
    <dbReference type="NCBI Taxonomy" id="34765"/>
    <lineage>
        <taxon>Eukaryota</taxon>
        <taxon>Metazoa</taxon>
        <taxon>Chordata</taxon>
        <taxon>Tunicata</taxon>
        <taxon>Appendicularia</taxon>
        <taxon>Copelata</taxon>
        <taxon>Oikopleuridae</taxon>
        <taxon>Oikopleura</taxon>
    </lineage>
</organism>
<sequence>MFHVLDVEALSKLVNLVLPFEVAKTCSKLSDSGATIPTYFHQNIPRARTTHLKKYFGFSNEKQDYFDKKLERNFSRKGELDFGMIEKLMNYSENCLLQEHPVRNMKRESELWNEIVRATPRPKYVRKAAEWIREMLFGEHEYAAIHWRYNSRDWGKHCPKWPSCKIFKLGIETPEIFAQKITKLLTEKNIFKIYIAAPPDQATTVANFRYEIQKIDAKFEVLVGTDAEKLLEARRSLLFPNCSFLKKHFNNIFSITEQEICFHSKLFIRADQSTWSGNIRQERIAWAAQNSTSENLELSKVLDLKLD</sequence>
<evidence type="ECO:0000256" key="1">
    <source>
        <dbReference type="ARBA" id="ARBA00022679"/>
    </source>
</evidence>
<dbReference type="InterPro" id="IPR045130">
    <property type="entry name" value="OFUT2-like"/>
</dbReference>
<dbReference type="GO" id="GO:0006004">
    <property type="term" value="P:fucose metabolic process"/>
    <property type="evidence" value="ECO:0007669"/>
    <property type="project" value="UniProtKB-KW"/>
</dbReference>
<dbReference type="CDD" id="cd11296">
    <property type="entry name" value="O-FucT_like"/>
    <property type="match status" value="1"/>
</dbReference>
<evidence type="ECO:0000313" key="4">
    <source>
        <dbReference type="EMBL" id="CBY33307.1"/>
    </source>
</evidence>
<keyword evidence="2" id="KW-0294">Fucose metabolism</keyword>
<evidence type="ECO:0000256" key="2">
    <source>
        <dbReference type="ARBA" id="ARBA00023253"/>
    </source>
</evidence>
<dbReference type="GO" id="GO:0046922">
    <property type="term" value="F:peptide-O-fucosyltransferase activity"/>
    <property type="evidence" value="ECO:0007669"/>
    <property type="project" value="InterPro"/>
</dbReference>
<proteinExistence type="predicted"/>
<gene>
    <name evidence="4" type="ORF">GSOID_T00021210001</name>
</gene>